<comment type="similarity">
    <text evidence="1">Belongs to the GatC family.</text>
</comment>
<reference evidence="3" key="1">
    <citation type="submission" date="2012-03" db="EMBL/GenBank/DDBJ databases">
        <title>Complete sequence of chromosome of Deinococcus peraridilitoris DSM 19664.</title>
        <authorList>
            <person name="Lucas S."/>
            <person name="Copeland A."/>
            <person name="Lapidus A."/>
            <person name="Glavina del Rio T."/>
            <person name="Dalin E."/>
            <person name="Tice H."/>
            <person name="Bruce D."/>
            <person name="Goodwin L."/>
            <person name="Pitluck S."/>
            <person name="Peters L."/>
            <person name="Mikhailova N."/>
            <person name="Lu M."/>
            <person name="Kyrpides N."/>
            <person name="Mavromatis K."/>
            <person name="Ivanova N."/>
            <person name="Brettin T."/>
            <person name="Detter J.C."/>
            <person name="Han C."/>
            <person name="Larimer F."/>
            <person name="Land M."/>
            <person name="Hauser L."/>
            <person name="Markowitz V."/>
            <person name="Cheng J.-F."/>
            <person name="Hugenholtz P."/>
            <person name="Woyke T."/>
            <person name="Wu D."/>
            <person name="Pukall R."/>
            <person name="Steenblock K."/>
            <person name="Brambilla E."/>
            <person name="Klenk H.-P."/>
            <person name="Eisen J.A."/>
        </authorList>
    </citation>
    <scope>NUCLEOTIDE SEQUENCE [LARGE SCALE GENOMIC DNA]</scope>
    <source>
        <strain evidence="3">DSM 19664 / LMG 22246 / CIP 109416 / KR-200</strain>
    </source>
</reference>
<dbReference type="InterPro" id="IPR036113">
    <property type="entry name" value="Asp/Glu-ADT_sf_sub_c"/>
</dbReference>
<comment type="catalytic activity">
    <reaction evidence="1">
        <text>L-aspartyl-tRNA(Asn) + L-glutamine + ATP + H2O = L-asparaginyl-tRNA(Asn) + L-glutamate + ADP + phosphate + 2 H(+)</text>
        <dbReference type="Rhea" id="RHEA:14513"/>
        <dbReference type="Rhea" id="RHEA-COMP:9674"/>
        <dbReference type="Rhea" id="RHEA-COMP:9677"/>
        <dbReference type="ChEBI" id="CHEBI:15377"/>
        <dbReference type="ChEBI" id="CHEBI:15378"/>
        <dbReference type="ChEBI" id="CHEBI:29985"/>
        <dbReference type="ChEBI" id="CHEBI:30616"/>
        <dbReference type="ChEBI" id="CHEBI:43474"/>
        <dbReference type="ChEBI" id="CHEBI:58359"/>
        <dbReference type="ChEBI" id="CHEBI:78515"/>
        <dbReference type="ChEBI" id="CHEBI:78516"/>
        <dbReference type="ChEBI" id="CHEBI:456216"/>
    </reaction>
</comment>
<dbReference type="HOGENOM" id="CLU_105899_1_1_0"/>
<comment type="function">
    <text evidence="1">Allows the formation of correctly charged Asn-tRNA(Asn) or Gln-tRNA(Gln) through the transamidation of misacylated Asp-tRNA(Asn) or Glu-tRNA(Gln) in organisms which lack either or both of asparaginyl-tRNA or glutaminyl-tRNA synthetases. The reaction takes place in the presence of glutamine and ATP through an activated phospho-Asp-tRNA(Asn) or phospho-Glu-tRNA(Gln).</text>
</comment>
<keyword evidence="3" id="KW-1185">Reference proteome</keyword>
<keyword evidence="2" id="KW-0808">Transferase</keyword>
<dbReference type="KEGG" id="dpd:Deipe_3247"/>
<dbReference type="GO" id="GO:0006450">
    <property type="term" value="P:regulation of translational fidelity"/>
    <property type="evidence" value="ECO:0007669"/>
    <property type="project" value="InterPro"/>
</dbReference>
<comment type="catalytic activity">
    <reaction evidence="1">
        <text>L-glutamyl-tRNA(Gln) + L-glutamine + ATP + H2O = L-glutaminyl-tRNA(Gln) + L-glutamate + ADP + phosphate + H(+)</text>
        <dbReference type="Rhea" id="RHEA:17521"/>
        <dbReference type="Rhea" id="RHEA-COMP:9681"/>
        <dbReference type="Rhea" id="RHEA-COMP:9684"/>
        <dbReference type="ChEBI" id="CHEBI:15377"/>
        <dbReference type="ChEBI" id="CHEBI:15378"/>
        <dbReference type="ChEBI" id="CHEBI:29985"/>
        <dbReference type="ChEBI" id="CHEBI:30616"/>
        <dbReference type="ChEBI" id="CHEBI:43474"/>
        <dbReference type="ChEBI" id="CHEBI:58359"/>
        <dbReference type="ChEBI" id="CHEBI:78520"/>
        <dbReference type="ChEBI" id="CHEBI:78521"/>
        <dbReference type="ChEBI" id="CHEBI:456216"/>
    </reaction>
</comment>
<dbReference type="GO" id="GO:0070681">
    <property type="term" value="P:glutaminyl-tRNAGln biosynthesis via transamidation"/>
    <property type="evidence" value="ECO:0007669"/>
    <property type="project" value="TreeGrafter"/>
</dbReference>
<dbReference type="OrthoDB" id="9813938at2"/>
<sequence>MIDAAEMAHLTKLARLQLTEDETARMQGDLNKILGYFEKLQELDTEGVQEMQRPVALENIMREDEPEGPERSEMFSQAQALELAVEQQEGFFKVPRTVEQ</sequence>
<evidence type="ECO:0000313" key="2">
    <source>
        <dbReference type="EMBL" id="AFZ68690.1"/>
    </source>
</evidence>
<evidence type="ECO:0000313" key="3">
    <source>
        <dbReference type="Proteomes" id="UP000010467"/>
    </source>
</evidence>
<dbReference type="EMBL" id="CP003382">
    <property type="protein sequence ID" value="AFZ68690.1"/>
    <property type="molecule type" value="Genomic_DNA"/>
</dbReference>
<dbReference type="GO" id="GO:0005524">
    <property type="term" value="F:ATP binding"/>
    <property type="evidence" value="ECO:0007669"/>
    <property type="project" value="UniProtKB-KW"/>
</dbReference>
<dbReference type="PANTHER" id="PTHR15004">
    <property type="entry name" value="GLUTAMYL-TRNA(GLN) AMIDOTRANSFERASE SUBUNIT C, MITOCHONDRIAL"/>
    <property type="match status" value="1"/>
</dbReference>
<dbReference type="GO" id="GO:0006412">
    <property type="term" value="P:translation"/>
    <property type="evidence" value="ECO:0007669"/>
    <property type="project" value="UniProtKB-UniRule"/>
</dbReference>
<dbReference type="RefSeq" id="WP_015236988.1">
    <property type="nucleotide sequence ID" value="NC_019793.1"/>
</dbReference>
<organism evidence="2 3">
    <name type="scientific">Deinococcus peraridilitoris (strain DSM 19664 / LMG 22246 / CIP 109416 / KR-200)</name>
    <dbReference type="NCBI Taxonomy" id="937777"/>
    <lineage>
        <taxon>Bacteria</taxon>
        <taxon>Thermotogati</taxon>
        <taxon>Deinococcota</taxon>
        <taxon>Deinococci</taxon>
        <taxon>Deinococcales</taxon>
        <taxon>Deinococcaceae</taxon>
        <taxon>Deinococcus</taxon>
    </lineage>
</organism>
<protein>
    <recommendedName>
        <fullName evidence="1">Aspartyl/glutamyl-tRNA(Asn/Gln) amidotransferase subunit C</fullName>
        <shortName evidence="1">Asp/Glu-ADT subunit C</shortName>
        <ecNumber evidence="1">6.3.5.-</ecNumber>
    </recommendedName>
</protein>
<dbReference type="Pfam" id="PF02686">
    <property type="entry name" value="GatC"/>
    <property type="match status" value="1"/>
</dbReference>
<evidence type="ECO:0000256" key="1">
    <source>
        <dbReference type="HAMAP-Rule" id="MF_00122"/>
    </source>
</evidence>
<gene>
    <name evidence="1" type="primary">gatC</name>
    <name evidence="2" type="ordered locus">Deipe_3247</name>
</gene>
<keyword evidence="1" id="KW-0648">Protein biosynthesis</keyword>
<dbReference type="GO" id="GO:0050567">
    <property type="term" value="F:glutaminyl-tRNA synthase (glutamine-hydrolyzing) activity"/>
    <property type="evidence" value="ECO:0007669"/>
    <property type="project" value="UniProtKB-UniRule"/>
</dbReference>
<dbReference type="STRING" id="937777.Deipe_3247"/>
<dbReference type="SUPFAM" id="SSF141000">
    <property type="entry name" value="Glu-tRNAGln amidotransferase C subunit"/>
    <property type="match status" value="1"/>
</dbReference>
<dbReference type="Gene3D" id="1.10.20.60">
    <property type="entry name" value="Glu-tRNAGln amidotransferase C subunit, N-terminal domain"/>
    <property type="match status" value="1"/>
</dbReference>
<dbReference type="InterPro" id="IPR003837">
    <property type="entry name" value="GatC"/>
</dbReference>
<keyword evidence="1" id="KW-0547">Nucleotide-binding</keyword>
<dbReference type="NCBIfam" id="TIGR00135">
    <property type="entry name" value="gatC"/>
    <property type="match status" value="1"/>
</dbReference>
<dbReference type="eggNOG" id="COG0721">
    <property type="taxonomic scope" value="Bacteria"/>
</dbReference>
<dbReference type="AlphaFoldDB" id="L0A6P3"/>
<dbReference type="PANTHER" id="PTHR15004:SF0">
    <property type="entry name" value="GLUTAMYL-TRNA(GLN) AMIDOTRANSFERASE SUBUNIT C, MITOCHONDRIAL"/>
    <property type="match status" value="1"/>
</dbReference>
<dbReference type="EC" id="6.3.5.-" evidence="1"/>
<proteinExistence type="inferred from homology"/>
<keyword evidence="1" id="KW-0067">ATP-binding</keyword>
<dbReference type="PATRIC" id="fig|937777.3.peg.3263"/>
<accession>L0A6P3</accession>
<dbReference type="HAMAP" id="MF_00122">
    <property type="entry name" value="GatC"/>
    <property type="match status" value="1"/>
</dbReference>
<comment type="subunit">
    <text evidence="1">Heterotrimer of A, B and C subunits.</text>
</comment>
<keyword evidence="1" id="KW-0436">Ligase</keyword>
<dbReference type="Proteomes" id="UP000010467">
    <property type="component" value="Chromosome"/>
</dbReference>
<name>L0A6P3_DEIPD</name>
<dbReference type="GO" id="GO:0016740">
    <property type="term" value="F:transferase activity"/>
    <property type="evidence" value="ECO:0007669"/>
    <property type="project" value="UniProtKB-KW"/>
</dbReference>
<dbReference type="GO" id="GO:0050566">
    <property type="term" value="F:asparaginyl-tRNA synthase (glutamine-hydrolyzing) activity"/>
    <property type="evidence" value="ECO:0007669"/>
    <property type="project" value="RHEA"/>
</dbReference>